<dbReference type="Pfam" id="PF02719">
    <property type="entry name" value="Polysacc_synt_2"/>
    <property type="match status" value="1"/>
</dbReference>
<keyword evidence="2" id="KW-0472">Membrane</keyword>
<dbReference type="Pfam" id="PF13727">
    <property type="entry name" value="CoA_binding_3"/>
    <property type="match status" value="1"/>
</dbReference>
<dbReference type="PANTHER" id="PTHR43318:SF1">
    <property type="entry name" value="POLYSACCHARIDE BIOSYNTHESIS PROTEIN EPSC-RELATED"/>
    <property type="match status" value="1"/>
</dbReference>
<feature type="transmembrane region" description="Helical" evidence="2">
    <location>
        <begin position="61"/>
        <end position="82"/>
    </location>
</feature>
<feature type="transmembrane region" description="Helical" evidence="2">
    <location>
        <begin position="6"/>
        <end position="22"/>
    </location>
</feature>
<evidence type="ECO:0000313" key="4">
    <source>
        <dbReference type="EMBL" id="SEA16749.1"/>
    </source>
</evidence>
<protein>
    <submittedName>
        <fullName evidence="4">NDP-sugar epimerase, includes UDP-GlcNAc-inverting 4,6-dehydratase FlaA1 and capsular polysaccharide biosynthesis protein EpsC</fullName>
    </submittedName>
</protein>
<dbReference type="InterPro" id="IPR029063">
    <property type="entry name" value="SAM-dependent_MTases_sf"/>
</dbReference>
<dbReference type="EMBL" id="FNRK01000004">
    <property type="protein sequence ID" value="SEA16749.1"/>
    <property type="molecule type" value="Genomic_DNA"/>
</dbReference>
<evidence type="ECO:0000256" key="2">
    <source>
        <dbReference type="SAM" id="Phobius"/>
    </source>
</evidence>
<dbReference type="RefSeq" id="WP_090305368.1">
    <property type="nucleotide sequence ID" value="NZ_FNRK01000004.1"/>
</dbReference>
<evidence type="ECO:0000256" key="1">
    <source>
        <dbReference type="ARBA" id="ARBA00007430"/>
    </source>
</evidence>
<dbReference type="InterPro" id="IPR051203">
    <property type="entry name" value="Polysaccharide_Synthase-Rel"/>
</dbReference>
<comment type="similarity">
    <text evidence="1">Belongs to the polysaccharide synthase family.</text>
</comment>
<dbReference type="SUPFAM" id="SSF51735">
    <property type="entry name" value="NAD(P)-binding Rossmann-fold domains"/>
    <property type="match status" value="1"/>
</dbReference>
<dbReference type="InterPro" id="IPR003869">
    <property type="entry name" value="Polysac_CapD-like"/>
</dbReference>
<accession>A0A1H3YYY9</accession>
<dbReference type="PANTHER" id="PTHR43318">
    <property type="entry name" value="UDP-N-ACETYLGLUCOSAMINE 4,6-DEHYDRATASE"/>
    <property type="match status" value="1"/>
</dbReference>
<name>A0A1H3YYY9_9FIRM</name>
<evidence type="ECO:0000313" key="5">
    <source>
        <dbReference type="Proteomes" id="UP000199394"/>
    </source>
</evidence>
<organism evidence="4 5">
    <name type="scientific">Eubacterium aggregans</name>
    <dbReference type="NCBI Taxonomy" id="81409"/>
    <lineage>
        <taxon>Bacteria</taxon>
        <taxon>Bacillati</taxon>
        <taxon>Bacillota</taxon>
        <taxon>Clostridia</taxon>
        <taxon>Eubacteriales</taxon>
        <taxon>Eubacteriaceae</taxon>
        <taxon>Eubacterium</taxon>
    </lineage>
</organism>
<feature type="transmembrane region" description="Helical" evidence="2">
    <location>
        <begin position="34"/>
        <end position="55"/>
    </location>
</feature>
<dbReference type="CDD" id="cd05237">
    <property type="entry name" value="UDP_invert_4-6DH_SDR_e"/>
    <property type="match status" value="1"/>
</dbReference>
<feature type="domain" description="Polysaccharide biosynthesis protein CapD-like" evidence="3">
    <location>
        <begin position="239"/>
        <end position="529"/>
    </location>
</feature>
<keyword evidence="2" id="KW-1133">Transmembrane helix</keyword>
<dbReference type="Proteomes" id="UP000199394">
    <property type="component" value="Unassembled WGS sequence"/>
</dbReference>
<keyword evidence="5" id="KW-1185">Reference proteome</keyword>
<keyword evidence="2" id="KW-0812">Transmembrane</keyword>
<dbReference type="STRING" id="81409.SAMN04515656_104176"/>
<gene>
    <name evidence="4" type="ORF">SAMN04515656_104176</name>
</gene>
<proteinExistence type="inferred from homology"/>
<dbReference type="InterPro" id="IPR036291">
    <property type="entry name" value="NAD(P)-bd_dom_sf"/>
</dbReference>
<dbReference type="Gene3D" id="3.40.50.720">
    <property type="entry name" value="NAD(P)-binding Rossmann-like Domain"/>
    <property type="match status" value="2"/>
</dbReference>
<dbReference type="SUPFAM" id="SSF53335">
    <property type="entry name" value="S-adenosyl-L-methionine-dependent methyltransferases"/>
    <property type="match status" value="1"/>
</dbReference>
<evidence type="ECO:0000259" key="3">
    <source>
        <dbReference type="Pfam" id="PF02719"/>
    </source>
</evidence>
<dbReference type="OrthoDB" id="9803111at2"/>
<dbReference type="AlphaFoldDB" id="A0A1H3YYY9"/>
<reference evidence="4 5" key="1">
    <citation type="submission" date="2016-10" db="EMBL/GenBank/DDBJ databases">
        <authorList>
            <person name="de Groot N.N."/>
        </authorList>
    </citation>
    <scope>NUCLEOTIDE SEQUENCE [LARGE SCALE GENOMIC DNA]</scope>
    <source>
        <strain evidence="4 5">SR12</strain>
    </source>
</reference>
<sequence>MMGILIGAIGIKILVFWLTQMYQTLWRYASIEELWQIVGSVASANFITIVFFYMVSMRVPTTVLVLTATFDLILIGGIRILYRSLRQMKNGTRGEKHRVLIVGAGEAGIKMLREINNSKKGLCVAGFIDDDPNKKGRMLNGVKVIGGRDKIKEVVENSGAFEEIIIAMPTAPKRERIKIAEICHSTGIPVKILPTIEEILEFDVSAQKLRDLQIEDLLDREEVHLDKQAIGETISGKTVLVTGGAGSIGSELCRQIIRFHPKELIILDINENALYYLELELNRYIKETLNPMGIQIKLISRIASIREADIMKETFGELKPQIVFHAAAHKHVPLMERTPREAVKNNVFGTINVLEACIDAHVDRFVQISTDKAVNPTNVMGATKRICEMMVQIYNQKHQTECVAVRFGNVLGSNGSVIPIFKEQIAHGGPVTVTHKDITRFFMTIPEATQLVLQAASMAKGGEIFVLDMGDPVKITDLAEKMIKLSGHEPYTEIPIHFVGLRPGEKLYEELSYDMEAFDRTTFDSIFVEKPVCYDVGQIKETAKSLWQAANGDADEPVIEGVRRIVPEFVPDFNQNKNGRKSI</sequence>